<dbReference type="Proteomes" id="UP001236014">
    <property type="component" value="Chromosome"/>
</dbReference>
<dbReference type="EMBL" id="CP127294">
    <property type="protein sequence ID" value="WIX81519.1"/>
    <property type="molecule type" value="Genomic_DNA"/>
</dbReference>
<feature type="signal peptide" evidence="2">
    <location>
        <begin position="1"/>
        <end position="21"/>
    </location>
</feature>
<accession>A0A9Y2MZW8</accession>
<reference evidence="3 4" key="1">
    <citation type="submission" date="2023-06" db="EMBL/GenBank/DDBJ databases">
        <authorList>
            <person name="Oyuntsetseg B."/>
            <person name="Kim S.B."/>
        </authorList>
    </citation>
    <scope>NUCLEOTIDE SEQUENCE [LARGE SCALE GENOMIC DNA]</scope>
    <source>
        <strain evidence="3 4">2-15</strain>
    </source>
</reference>
<proteinExistence type="predicted"/>
<gene>
    <name evidence="3" type="ORF">QRX50_12525</name>
</gene>
<protein>
    <submittedName>
        <fullName evidence="3">DUF3558 family protein</fullName>
    </submittedName>
</protein>
<dbReference type="InterPro" id="IPR024520">
    <property type="entry name" value="DUF3558"/>
</dbReference>
<evidence type="ECO:0000256" key="2">
    <source>
        <dbReference type="SAM" id="SignalP"/>
    </source>
</evidence>
<dbReference type="PROSITE" id="PS51257">
    <property type="entry name" value="PROKAR_LIPOPROTEIN"/>
    <property type="match status" value="1"/>
</dbReference>
<organism evidence="3 4">
    <name type="scientific">Amycolatopsis carbonis</name>
    <dbReference type="NCBI Taxonomy" id="715471"/>
    <lineage>
        <taxon>Bacteria</taxon>
        <taxon>Bacillati</taxon>
        <taxon>Actinomycetota</taxon>
        <taxon>Actinomycetes</taxon>
        <taxon>Pseudonocardiales</taxon>
        <taxon>Pseudonocardiaceae</taxon>
        <taxon>Amycolatopsis</taxon>
    </lineage>
</organism>
<name>A0A9Y2MZW8_9PSEU</name>
<evidence type="ECO:0000256" key="1">
    <source>
        <dbReference type="SAM" id="MobiDB-lite"/>
    </source>
</evidence>
<dbReference type="RefSeq" id="WP_285972108.1">
    <property type="nucleotide sequence ID" value="NZ_CP127294.1"/>
</dbReference>
<evidence type="ECO:0000313" key="3">
    <source>
        <dbReference type="EMBL" id="WIX81519.1"/>
    </source>
</evidence>
<feature type="chain" id="PRO_5040781833" evidence="2">
    <location>
        <begin position="22"/>
        <end position="181"/>
    </location>
</feature>
<dbReference type="KEGG" id="acab:QRX50_12525"/>
<keyword evidence="4" id="KW-1185">Reference proteome</keyword>
<dbReference type="AlphaFoldDB" id="A0A9Y2MZW8"/>
<keyword evidence="2" id="KW-0732">Signal</keyword>
<sequence>MKWRYLKRVIVAAAVSLSVAACTGNVDGSAKPDPAPSPSSAANTSNPLSGIAPCTTLDQVVSGQGFSPAVPTVADSEHSCRVHKDVQGATPALDISLSLHDGQNYKANIRNPSQASSGSVGPRAAIEEAEPLNVKGDCDVSLEVKPNSKATVGVSTDTTDNACKTAESLAEKLEPLLPKNT</sequence>
<feature type="region of interest" description="Disordered" evidence="1">
    <location>
        <begin position="28"/>
        <end position="47"/>
    </location>
</feature>
<dbReference type="Pfam" id="PF12079">
    <property type="entry name" value="DUF3558"/>
    <property type="match status" value="1"/>
</dbReference>
<evidence type="ECO:0000313" key="4">
    <source>
        <dbReference type="Proteomes" id="UP001236014"/>
    </source>
</evidence>